<name>A0A4Z1GL62_9HELO</name>
<reference evidence="2 3" key="1">
    <citation type="submission" date="2017-12" db="EMBL/GenBank/DDBJ databases">
        <title>Comparative genomics of Botrytis spp.</title>
        <authorList>
            <person name="Valero-Jimenez C.A."/>
            <person name="Tapia P."/>
            <person name="Veloso J."/>
            <person name="Silva-Moreno E."/>
            <person name="Staats M."/>
            <person name="Valdes J.H."/>
            <person name="Van Kan J.A.L."/>
        </authorList>
    </citation>
    <scope>NUCLEOTIDE SEQUENCE [LARGE SCALE GENOMIC DNA]</scope>
    <source>
        <strain evidence="2 3">Bh0001</strain>
    </source>
</reference>
<protein>
    <submittedName>
        <fullName evidence="2">Uncharacterized protein</fullName>
    </submittedName>
</protein>
<dbReference type="EMBL" id="PQXK01000190">
    <property type="protein sequence ID" value="TGO34603.1"/>
    <property type="molecule type" value="Genomic_DNA"/>
</dbReference>
<sequence length="71" mass="8443">MPEKGRFTSATDEQLKDVKWLRAHFKELQEAQERLDIAEKTILELQTSVKELFESVKKLKRGRLIDGKDWR</sequence>
<keyword evidence="3" id="KW-1185">Reference proteome</keyword>
<gene>
    <name evidence="2" type="ORF">BHYA_0190g00210</name>
</gene>
<feature type="coiled-coil region" evidence="1">
    <location>
        <begin position="21"/>
        <end position="48"/>
    </location>
</feature>
<evidence type="ECO:0000313" key="3">
    <source>
        <dbReference type="Proteomes" id="UP000297814"/>
    </source>
</evidence>
<proteinExistence type="predicted"/>
<dbReference type="AlphaFoldDB" id="A0A4Z1GL62"/>
<evidence type="ECO:0000313" key="2">
    <source>
        <dbReference type="EMBL" id="TGO34603.1"/>
    </source>
</evidence>
<accession>A0A4Z1GL62</accession>
<organism evidence="2 3">
    <name type="scientific">Botrytis hyacinthi</name>
    <dbReference type="NCBI Taxonomy" id="278943"/>
    <lineage>
        <taxon>Eukaryota</taxon>
        <taxon>Fungi</taxon>
        <taxon>Dikarya</taxon>
        <taxon>Ascomycota</taxon>
        <taxon>Pezizomycotina</taxon>
        <taxon>Leotiomycetes</taxon>
        <taxon>Helotiales</taxon>
        <taxon>Sclerotiniaceae</taxon>
        <taxon>Botrytis</taxon>
    </lineage>
</organism>
<evidence type="ECO:0000256" key="1">
    <source>
        <dbReference type="SAM" id="Coils"/>
    </source>
</evidence>
<comment type="caution">
    <text evidence="2">The sequence shown here is derived from an EMBL/GenBank/DDBJ whole genome shotgun (WGS) entry which is preliminary data.</text>
</comment>
<dbReference type="Proteomes" id="UP000297814">
    <property type="component" value="Unassembled WGS sequence"/>
</dbReference>
<keyword evidence="1" id="KW-0175">Coiled coil</keyword>